<name>A0ABT6Y449_9BACT</name>
<evidence type="ECO:0000256" key="2">
    <source>
        <dbReference type="ARBA" id="ARBA00023043"/>
    </source>
</evidence>
<comment type="caution">
    <text evidence="4">The sequence shown here is derived from an EMBL/GenBank/DDBJ whole genome shotgun (WGS) entry which is preliminary data.</text>
</comment>
<dbReference type="PANTHER" id="PTHR24189:SF50">
    <property type="entry name" value="ANKYRIN REPEAT AND SOCS BOX PROTEIN 2"/>
    <property type="match status" value="1"/>
</dbReference>
<dbReference type="InterPro" id="IPR036770">
    <property type="entry name" value="Ankyrin_rpt-contain_sf"/>
</dbReference>
<dbReference type="PROSITE" id="PS50297">
    <property type="entry name" value="ANK_REP_REGION"/>
    <property type="match status" value="1"/>
</dbReference>
<dbReference type="Gene3D" id="1.25.40.20">
    <property type="entry name" value="Ankyrin repeat-containing domain"/>
    <property type="match status" value="1"/>
</dbReference>
<feature type="repeat" description="ANK" evidence="3">
    <location>
        <begin position="114"/>
        <end position="146"/>
    </location>
</feature>
<dbReference type="SMART" id="SM00248">
    <property type="entry name" value="ANK"/>
    <property type="match status" value="3"/>
</dbReference>
<dbReference type="PROSITE" id="PS50088">
    <property type="entry name" value="ANK_REPEAT"/>
    <property type="match status" value="1"/>
</dbReference>
<evidence type="ECO:0000256" key="1">
    <source>
        <dbReference type="ARBA" id="ARBA00022737"/>
    </source>
</evidence>
<dbReference type="InterPro" id="IPR002110">
    <property type="entry name" value="Ankyrin_rpt"/>
</dbReference>
<dbReference type="PANTHER" id="PTHR24189">
    <property type="entry name" value="MYOTROPHIN"/>
    <property type="match status" value="1"/>
</dbReference>
<gene>
    <name evidence="4" type="ORF">QM524_03800</name>
</gene>
<keyword evidence="1" id="KW-0677">Repeat</keyword>
<keyword evidence="2 3" id="KW-0040">ANK repeat</keyword>
<protein>
    <submittedName>
        <fullName evidence="4">Ankyrin repeat domain-containing protein</fullName>
    </submittedName>
</protein>
<evidence type="ECO:0000256" key="3">
    <source>
        <dbReference type="PROSITE-ProRule" id="PRU00023"/>
    </source>
</evidence>
<evidence type="ECO:0000313" key="4">
    <source>
        <dbReference type="EMBL" id="MDI9858330.1"/>
    </source>
</evidence>
<dbReference type="Proteomes" id="UP001236507">
    <property type="component" value="Unassembled WGS sequence"/>
</dbReference>
<reference evidence="4 5" key="1">
    <citation type="submission" date="2023-05" db="EMBL/GenBank/DDBJ databases">
        <title>Novel species of genus Flectobacillus isolated from stream in China.</title>
        <authorList>
            <person name="Lu H."/>
        </authorList>
    </citation>
    <scope>NUCLEOTIDE SEQUENCE [LARGE SCALE GENOMIC DNA]</scope>
    <source>
        <strain evidence="4 5">KCTC 42575</strain>
    </source>
</reference>
<dbReference type="InterPro" id="IPR050745">
    <property type="entry name" value="Multifunctional_regulatory"/>
</dbReference>
<sequence>MLQSILKAGDAELLYSTLKTNPELANVGVPLDDKTPALAHPLHRIADWVFTKDISEEKAIELARILLDFGANIDGLDLKTLQDTPIITAASLYANQLAKFYLSKGANLQHQGCFGGTALHWAAWCGGVELLEALLQKDLDLNQRCLEFTSTPLFWAVHGTYQDKYMNRAAHLKSIELLVKAGADKNIPNIEGYTIFDLADGDEEVLQILNQAK</sequence>
<organism evidence="4 5">
    <name type="scientific">Flectobacillus roseus</name>
    <dbReference type="NCBI Taxonomy" id="502259"/>
    <lineage>
        <taxon>Bacteria</taxon>
        <taxon>Pseudomonadati</taxon>
        <taxon>Bacteroidota</taxon>
        <taxon>Cytophagia</taxon>
        <taxon>Cytophagales</taxon>
        <taxon>Flectobacillaceae</taxon>
        <taxon>Flectobacillus</taxon>
    </lineage>
</organism>
<dbReference type="EMBL" id="JASHIF010000002">
    <property type="protein sequence ID" value="MDI9858330.1"/>
    <property type="molecule type" value="Genomic_DNA"/>
</dbReference>
<dbReference type="Pfam" id="PF12796">
    <property type="entry name" value="Ank_2"/>
    <property type="match status" value="1"/>
</dbReference>
<dbReference type="PRINTS" id="PR01415">
    <property type="entry name" value="ANKYRIN"/>
</dbReference>
<keyword evidence="5" id="KW-1185">Reference proteome</keyword>
<accession>A0ABT6Y449</accession>
<proteinExistence type="predicted"/>
<evidence type="ECO:0000313" key="5">
    <source>
        <dbReference type="Proteomes" id="UP001236507"/>
    </source>
</evidence>
<dbReference type="SUPFAM" id="SSF48403">
    <property type="entry name" value="Ankyrin repeat"/>
    <property type="match status" value="1"/>
</dbReference>
<dbReference type="RefSeq" id="WP_283343568.1">
    <property type="nucleotide sequence ID" value="NZ_JASHIF010000002.1"/>
</dbReference>